<dbReference type="PANTHER" id="PTHR43427:SF6">
    <property type="entry name" value="CHLORIDE CHANNEL PROTEIN CLC-E"/>
    <property type="match status" value="1"/>
</dbReference>
<evidence type="ECO:0000256" key="2">
    <source>
        <dbReference type="ARBA" id="ARBA00022448"/>
    </source>
</evidence>
<evidence type="ECO:0000256" key="8">
    <source>
        <dbReference type="ARBA" id="ARBA00023214"/>
    </source>
</evidence>
<accession>A0A7Y0Q3I4</accession>
<keyword evidence="4 10" id="KW-1133">Transmembrane helix</keyword>
<evidence type="ECO:0000313" key="11">
    <source>
        <dbReference type="EMBL" id="NMP24288.1"/>
    </source>
</evidence>
<protein>
    <recommendedName>
        <fullName evidence="13">Chloride channel protein</fullName>
    </recommendedName>
</protein>
<name>A0A7Y0Q3I4_9FIRM</name>
<evidence type="ECO:0000313" key="12">
    <source>
        <dbReference type="Proteomes" id="UP000533476"/>
    </source>
</evidence>
<proteinExistence type="predicted"/>
<dbReference type="Pfam" id="PF00654">
    <property type="entry name" value="Voltage_CLC"/>
    <property type="match status" value="1"/>
</dbReference>
<reference evidence="11 12" key="1">
    <citation type="submission" date="2020-04" db="EMBL/GenBank/DDBJ databases">
        <authorList>
            <person name="Zhang R."/>
            <person name="Schippers A."/>
        </authorList>
    </citation>
    <scope>NUCLEOTIDE SEQUENCE [LARGE SCALE GENOMIC DNA]</scope>
    <source>
        <strain evidence="11 12">DSM 109850</strain>
    </source>
</reference>
<dbReference type="AlphaFoldDB" id="A0A7Y0Q3I4"/>
<dbReference type="InterPro" id="IPR014743">
    <property type="entry name" value="Cl-channel_core"/>
</dbReference>
<feature type="transmembrane region" description="Helical" evidence="10">
    <location>
        <begin position="329"/>
        <end position="352"/>
    </location>
</feature>
<keyword evidence="2" id="KW-0813">Transport</keyword>
<dbReference type="EMBL" id="JABBVZ010000097">
    <property type="protein sequence ID" value="NMP24288.1"/>
    <property type="molecule type" value="Genomic_DNA"/>
</dbReference>
<feature type="transmembrane region" description="Helical" evidence="10">
    <location>
        <begin position="297"/>
        <end position="317"/>
    </location>
</feature>
<evidence type="ECO:0000256" key="5">
    <source>
        <dbReference type="ARBA" id="ARBA00023065"/>
    </source>
</evidence>
<evidence type="ECO:0000256" key="6">
    <source>
        <dbReference type="ARBA" id="ARBA00023136"/>
    </source>
</evidence>
<evidence type="ECO:0000256" key="3">
    <source>
        <dbReference type="ARBA" id="ARBA00022692"/>
    </source>
</evidence>
<feature type="transmembrane region" description="Helical" evidence="10">
    <location>
        <begin position="123"/>
        <end position="149"/>
    </location>
</feature>
<evidence type="ECO:0000256" key="4">
    <source>
        <dbReference type="ARBA" id="ARBA00022989"/>
    </source>
</evidence>
<evidence type="ECO:0008006" key="13">
    <source>
        <dbReference type="Google" id="ProtNLM"/>
    </source>
</evidence>
<dbReference type="GO" id="GO:0005254">
    <property type="term" value="F:chloride channel activity"/>
    <property type="evidence" value="ECO:0007669"/>
    <property type="project" value="UniProtKB-KW"/>
</dbReference>
<evidence type="ECO:0000256" key="7">
    <source>
        <dbReference type="ARBA" id="ARBA00023173"/>
    </source>
</evidence>
<keyword evidence="8" id="KW-0868">Chloride</keyword>
<keyword evidence="3 10" id="KW-0812">Transmembrane</keyword>
<organism evidence="11 12">
    <name type="scientific">Sulfobacillus harzensis</name>
    <dbReference type="NCBI Taxonomy" id="2729629"/>
    <lineage>
        <taxon>Bacteria</taxon>
        <taxon>Bacillati</taxon>
        <taxon>Bacillota</taxon>
        <taxon>Clostridia</taxon>
        <taxon>Eubacteriales</taxon>
        <taxon>Clostridiales Family XVII. Incertae Sedis</taxon>
        <taxon>Sulfobacillus</taxon>
    </lineage>
</organism>
<sequence>MMGILREVQHLAFQYQVGPFARAVARTSDGRRVVVLMLDGLVTGVGLYAMRRFLGGSGGQPTEVVWTRSGRLSFLRTLLSGALSEITVGMGASLGREAAPQHLGAAWADVLARWTHLPKEQRALLIASGAGAGLGAVYNVPLAGAAFALEIYLGTISLPLALPAMLASAVATAVSWIALPNHVTYLVPPLSTPSGSLLIFSLLVGPVMGLLSGAYIRLVVWAHDHQPRHWALALEPMLRASALGLVAMKYPLVLGNGRDLAQFAFTGSAGLATYAALTGIKPLATVGTLRSGASGGLFTPTLSVGAVSGALLGHLWIHLAHGAWNPGYALVGAAAMLGAAMEAPVTAILFVLELTRTIDAIMVPLLIGALSSTMVARHLDWHSIYSARLPERQKRASDQGDSMSSHS</sequence>
<feature type="transmembrane region" description="Helical" evidence="10">
    <location>
        <begin position="156"/>
        <end position="177"/>
    </location>
</feature>
<gene>
    <name evidence="11" type="ORF">HIJ39_18310</name>
</gene>
<keyword evidence="5" id="KW-0406">Ion transport</keyword>
<dbReference type="InterPro" id="IPR050368">
    <property type="entry name" value="ClC-type_chloride_channel"/>
</dbReference>
<dbReference type="GO" id="GO:0034707">
    <property type="term" value="C:chloride channel complex"/>
    <property type="evidence" value="ECO:0007669"/>
    <property type="project" value="UniProtKB-KW"/>
</dbReference>
<comment type="subcellular location">
    <subcellularLocation>
        <location evidence="1">Membrane</location>
        <topology evidence="1">Multi-pass membrane protein</topology>
    </subcellularLocation>
</comment>
<dbReference type="RefSeq" id="WP_169102276.1">
    <property type="nucleotide sequence ID" value="NZ_JABBVZ010000097.1"/>
</dbReference>
<dbReference type="Proteomes" id="UP000533476">
    <property type="component" value="Unassembled WGS sequence"/>
</dbReference>
<comment type="caution">
    <text evidence="11">The sequence shown here is derived from an EMBL/GenBank/DDBJ whole genome shotgun (WGS) entry which is preliminary data.</text>
</comment>
<keyword evidence="6 10" id="KW-0472">Membrane</keyword>
<keyword evidence="12" id="KW-1185">Reference proteome</keyword>
<keyword evidence="9" id="KW-0407">Ion channel</keyword>
<keyword evidence="7" id="KW-0869">Chloride channel</keyword>
<evidence type="ECO:0000256" key="9">
    <source>
        <dbReference type="ARBA" id="ARBA00023303"/>
    </source>
</evidence>
<dbReference type="PRINTS" id="PR00762">
    <property type="entry name" value="CLCHANNEL"/>
</dbReference>
<evidence type="ECO:0000256" key="10">
    <source>
        <dbReference type="SAM" id="Phobius"/>
    </source>
</evidence>
<dbReference type="InterPro" id="IPR001807">
    <property type="entry name" value="ClC"/>
</dbReference>
<evidence type="ECO:0000256" key="1">
    <source>
        <dbReference type="ARBA" id="ARBA00004141"/>
    </source>
</evidence>
<dbReference type="Gene3D" id="1.10.3080.10">
    <property type="entry name" value="Clc chloride channel"/>
    <property type="match status" value="1"/>
</dbReference>
<dbReference type="SUPFAM" id="SSF81340">
    <property type="entry name" value="Clc chloride channel"/>
    <property type="match status" value="1"/>
</dbReference>
<dbReference type="PANTHER" id="PTHR43427">
    <property type="entry name" value="CHLORIDE CHANNEL PROTEIN CLC-E"/>
    <property type="match status" value="1"/>
</dbReference>
<feature type="transmembrane region" description="Helical" evidence="10">
    <location>
        <begin position="197"/>
        <end position="218"/>
    </location>
</feature>